<dbReference type="InterPro" id="IPR023393">
    <property type="entry name" value="START-like_dom_sf"/>
</dbReference>
<dbReference type="Pfam" id="PF10604">
    <property type="entry name" value="Polyketide_cyc2"/>
    <property type="match status" value="1"/>
</dbReference>
<evidence type="ECO:0000313" key="2">
    <source>
        <dbReference type="EMBL" id="NWD46242.1"/>
    </source>
</evidence>
<dbReference type="AlphaFoldDB" id="A0A1H2GLY5"/>
<comment type="caution">
    <text evidence="2">The sequence shown here is derived from an EMBL/GenBank/DDBJ whole genome shotgun (WGS) entry which is preliminary data.</text>
</comment>
<reference evidence="1 4" key="2">
    <citation type="journal article" date="2023" name="Microbiol. Resour. Announc.">
        <title>Whole-genome sequence of Pseudomonas yamanorum OLsAu1 isolated from the edible ectomycorrhizal mushroom Lactarius sp. section Deliciosi.</title>
        <authorList>
            <person name="Ramirez-Mendoza R."/>
            <person name="Angeles-Argaiz R.E."/>
            <person name="Hernandez-Oaxaca D."/>
            <person name="Aguirre-Beltran L."/>
            <person name="Almaraz-Suarez J."/>
            <person name="Perez-Moreno J."/>
        </authorList>
    </citation>
    <scope>NUCLEOTIDE SEQUENCE [LARGE SCALE GENOMIC DNA]</scope>
    <source>
        <strain evidence="1 4">OLsAu1</strain>
    </source>
</reference>
<dbReference type="Proteomes" id="UP000546584">
    <property type="component" value="Unassembled WGS sequence"/>
</dbReference>
<dbReference type="Proteomes" id="UP001224477">
    <property type="component" value="Unassembled WGS sequence"/>
</dbReference>
<keyword evidence="4" id="KW-1185">Reference proteome</keyword>
<dbReference type="EMBL" id="JAVGXC010000060">
    <property type="protein sequence ID" value="MDR0193140.1"/>
    <property type="molecule type" value="Genomic_DNA"/>
</dbReference>
<accession>A0A1H2GLY5</accession>
<name>A0A1H2GLY5_9PSED</name>
<dbReference type="EMBL" id="JACAQR010000084">
    <property type="protein sequence ID" value="NWD46242.1"/>
    <property type="molecule type" value="Genomic_DNA"/>
</dbReference>
<dbReference type="Gene3D" id="3.30.530.20">
    <property type="match status" value="1"/>
</dbReference>
<evidence type="ECO:0000313" key="1">
    <source>
        <dbReference type="EMBL" id="MDR0193140.1"/>
    </source>
</evidence>
<sequence length="149" mass="16122">MKPDTLIRNPCGKPVVSSVTVACDAARAWAVVGDFAGFDRFIPALSHIEMTGAGTGSLRKKCFHDGNLVVEQLNSRDEQAMQMTWTTIYNTLGVARLWAAMDVEPLEAGCSRVTWTIIAEPVEPGVEGFAPFVQAFADSALENVRAMFG</sequence>
<evidence type="ECO:0000313" key="3">
    <source>
        <dbReference type="Proteomes" id="UP000546584"/>
    </source>
</evidence>
<dbReference type="CDD" id="cd07821">
    <property type="entry name" value="PYR_PYL_RCAR_like"/>
    <property type="match status" value="1"/>
</dbReference>
<evidence type="ECO:0000313" key="4">
    <source>
        <dbReference type="Proteomes" id="UP001224477"/>
    </source>
</evidence>
<dbReference type="InterPro" id="IPR019587">
    <property type="entry name" value="Polyketide_cyclase/dehydratase"/>
</dbReference>
<proteinExistence type="predicted"/>
<reference evidence="2 3" key="1">
    <citation type="submission" date="2020-04" db="EMBL/GenBank/DDBJ databases">
        <title>Molecular characterization of pseudomonads from Agaricus bisporus reveal novel blotch 2 pathogens in Western Europe.</title>
        <authorList>
            <person name="Taparia T."/>
            <person name="Krijger M."/>
            <person name="Haynes E."/>
            <person name="Elpinstone J.G."/>
            <person name="Noble R."/>
            <person name="Van Der Wolf J."/>
        </authorList>
    </citation>
    <scope>NUCLEOTIDE SEQUENCE [LARGE SCALE GENOMIC DNA]</scope>
    <source>
        <strain evidence="2 3">IPO3753</strain>
    </source>
</reference>
<protein>
    <submittedName>
        <fullName evidence="2">SRPBCC family protein</fullName>
    </submittedName>
</protein>
<dbReference type="SUPFAM" id="SSF55961">
    <property type="entry name" value="Bet v1-like"/>
    <property type="match status" value="1"/>
</dbReference>
<dbReference type="GeneID" id="93513689"/>
<gene>
    <name evidence="2" type="ORF">HX826_30575</name>
    <name evidence="1" type="ORF">RCO22_29770</name>
</gene>
<dbReference type="RefSeq" id="WP_093203190.1">
    <property type="nucleotide sequence ID" value="NZ_JACAQR010000084.1"/>
</dbReference>
<organism evidence="2 3">
    <name type="scientific">Pseudomonas yamanorum</name>
    <dbReference type="NCBI Taxonomy" id="515393"/>
    <lineage>
        <taxon>Bacteria</taxon>
        <taxon>Pseudomonadati</taxon>
        <taxon>Pseudomonadota</taxon>
        <taxon>Gammaproteobacteria</taxon>
        <taxon>Pseudomonadales</taxon>
        <taxon>Pseudomonadaceae</taxon>
        <taxon>Pseudomonas</taxon>
    </lineage>
</organism>